<evidence type="ECO:0000259" key="2">
    <source>
        <dbReference type="PROSITE" id="PS51857"/>
    </source>
</evidence>
<dbReference type="GO" id="GO:0003676">
    <property type="term" value="F:nucleic acid binding"/>
    <property type="evidence" value="ECO:0007669"/>
    <property type="project" value="InterPro"/>
</dbReference>
<feature type="compositionally biased region" description="Basic and acidic residues" evidence="1">
    <location>
        <begin position="141"/>
        <end position="172"/>
    </location>
</feature>
<feature type="region of interest" description="Disordered" evidence="1">
    <location>
        <begin position="107"/>
        <end position="185"/>
    </location>
</feature>
<dbReference type="CDD" id="cd04458">
    <property type="entry name" value="CSP_CDS"/>
    <property type="match status" value="1"/>
</dbReference>
<dbReference type="InterPro" id="IPR011129">
    <property type="entry name" value="CSD"/>
</dbReference>
<dbReference type="SMART" id="SM00357">
    <property type="entry name" value="CSP"/>
    <property type="match status" value="1"/>
</dbReference>
<dbReference type="PROSITE" id="PS51857">
    <property type="entry name" value="CSD_2"/>
    <property type="match status" value="1"/>
</dbReference>
<evidence type="ECO:0000313" key="3">
    <source>
        <dbReference type="EMBL" id="QHU21623.1"/>
    </source>
</evidence>
<feature type="compositionally biased region" description="Acidic residues" evidence="1">
    <location>
        <begin position="116"/>
        <end position="125"/>
    </location>
</feature>
<dbReference type="InterPro" id="IPR002059">
    <property type="entry name" value="CSP_DNA-bd"/>
</dbReference>
<feature type="domain" description="CSD" evidence="2">
    <location>
        <begin position="16"/>
        <end position="89"/>
    </location>
</feature>
<dbReference type="PANTHER" id="PTHR46565:SF20">
    <property type="entry name" value="COLD SHOCK DOMAIN-CONTAINING PROTEIN 4"/>
    <property type="match status" value="1"/>
</dbReference>
<accession>A0A6C0KWJ7</accession>
<dbReference type="EMBL" id="MN740991">
    <property type="protein sequence ID" value="QHU21623.1"/>
    <property type="molecule type" value="Genomic_DNA"/>
</dbReference>
<dbReference type="AlphaFoldDB" id="A0A6C0KWJ7"/>
<dbReference type="PANTHER" id="PTHR46565">
    <property type="entry name" value="COLD SHOCK DOMAIN PROTEIN 2"/>
    <property type="match status" value="1"/>
</dbReference>
<dbReference type="PRINTS" id="PR00050">
    <property type="entry name" value="COLDSHOCK"/>
</dbReference>
<dbReference type="Pfam" id="PF00313">
    <property type="entry name" value="CSD"/>
    <property type="match status" value="1"/>
</dbReference>
<dbReference type="Gene3D" id="2.40.50.140">
    <property type="entry name" value="Nucleic acid-binding proteins"/>
    <property type="match status" value="1"/>
</dbReference>
<sequence length="185" mass="20865">METVSETPSLVTSSDRLMGRVKWFNNQAGYGFITVTDGPRAGSDIFVHHSGVQVSSEQYKYLVQGEYVEFKLNSTPGGVHEFQASDVSGIKNGKLMCETRREFKQARNNYKGSSSEDGEQEQQQEEDSKQRVRAPRSTRPPAREESRGSSRAPKRVEQDGQKKEWTLVDKKKSAPRKPRAPKEVV</sequence>
<proteinExistence type="predicted"/>
<dbReference type="InterPro" id="IPR012340">
    <property type="entry name" value="NA-bd_OB-fold"/>
</dbReference>
<evidence type="ECO:0000256" key="1">
    <source>
        <dbReference type="SAM" id="MobiDB-lite"/>
    </source>
</evidence>
<protein>
    <recommendedName>
        <fullName evidence="2">CSD domain-containing protein</fullName>
    </recommendedName>
</protein>
<dbReference type="SUPFAM" id="SSF50249">
    <property type="entry name" value="Nucleic acid-binding proteins"/>
    <property type="match status" value="1"/>
</dbReference>
<name>A0A6C0KWJ7_9ZZZZ</name>
<organism evidence="3">
    <name type="scientific">viral metagenome</name>
    <dbReference type="NCBI Taxonomy" id="1070528"/>
    <lineage>
        <taxon>unclassified sequences</taxon>
        <taxon>metagenomes</taxon>
        <taxon>organismal metagenomes</taxon>
    </lineage>
</organism>
<reference evidence="3" key="1">
    <citation type="journal article" date="2020" name="Nature">
        <title>Giant virus diversity and host interactions through global metagenomics.</title>
        <authorList>
            <person name="Schulz F."/>
            <person name="Roux S."/>
            <person name="Paez-Espino D."/>
            <person name="Jungbluth S."/>
            <person name="Walsh D.A."/>
            <person name="Denef V.J."/>
            <person name="McMahon K.D."/>
            <person name="Konstantinidis K.T."/>
            <person name="Eloe-Fadrosh E.A."/>
            <person name="Kyrpides N.C."/>
            <person name="Woyke T."/>
        </authorList>
    </citation>
    <scope>NUCLEOTIDE SEQUENCE</scope>
    <source>
        <strain evidence="3">GVMAG-S-3300013094-109</strain>
    </source>
</reference>